<protein>
    <submittedName>
        <fullName evidence="10">SusC/RagA family TonB-linked outer membrane protein</fullName>
    </submittedName>
</protein>
<keyword evidence="3 7" id="KW-1134">Transmembrane beta strand</keyword>
<dbReference type="AlphaFoldDB" id="A0A839AU82"/>
<dbReference type="PROSITE" id="PS52016">
    <property type="entry name" value="TONB_DEPENDENT_REC_3"/>
    <property type="match status" value="1"/>
</dbReference>
<dbReference type="Pfam" id="PF07715">
    <property type="entry name" value="Plug"/>
    <property type="match status" value="1"/>
</dbReference>
<evidence type="ECO:0000259" key="9">
    <source>
        <dbReference type="Pfam" id="PF07715"/>
    </source>
</evidence>
<dbReference type="RefSeq" id="WP_182125661.1">
    <property type="nucleotide sequence ID" value="NZ_JACGLS010000006.1"/>
</dbReference>
<proteinExistence type="inferred from homology"/>
<comment type="subcellular location">
    <subcellularLocation>
        <location evidence="1 7">Cell outer membrane</location>
        <topology evidence="1 7">Multi-pass membrane protein</topology>
    </subcellularLocation>
</comment>
<organism evidence="10 11">
    <name type="scientific">Tenacibaculum pelagium</name>
    <dbReference type="NCBI Taxonomy" id="2759527"/>
    <lineage>
        <taxon>Bacteria</taxon>
        <taxon>Pseudomonadati</taxon>
        <taxon>Bacteroidota</taxon>
        <taxon>Flavobacteriia</taxon>
        <taxon>Flavobacteriales</taxon>
        <taxon>Flavobacteriaceae</taxon>
        <taxon>Tenacibaculum</taxon>
    </lineage>
</organism>
<dbReference type="InterPro" id="IPR036942">
    <property type="entry name" value="Beta-barrel_TonB_sf"/>
</dbReference>
<sequence length="1031" mass="113076">MKKKFNGFLTLFLAFIVQITFAQEKTVTGTVKDSNGPLPGVNVIVKNTSTGVETDFDGNYSIKAKDGDILVFSFVGMKTTERIVSTNNKIDVTMSEDQNLLEEVVVTAVGIKRKQDEITTANQVVKADELNQAVNPDAVQALSGKVSGLQINTTSAGLAPSTQITLRGARSISGNNDALIVIDNIVSTAEVLSTLDPNTIESMNVIKGANGAALYGELGAAGVIIVTTKKGIKGSDKFSVDFKSSVTIESIAYLPETQDRFGQGWGGVIETVDQGSWGVPYNGAIISAGTPDANGNFRNLPYSHIEDNILPFFNEGYNFQNAISIAGGNSETGFLNFGYLRQDLSGVIPGAKLVKNNFSLTTGKKLGKLRIQGIARYTDEKTNDVNDDLYRRLANTPGNIPVELFNSGSNDDHWTIYDDSPYWTLKNDRRPGRREIVDLSAELSYEFNDNISAVLRSSVRSLKDNDKIKRNAFEDTILWPAAGNRSIRSRYRVDNYNDRNIYTDLLVNFDYNLTDDLTFKSNVGVNATDFSSTFYEKEGFDLSIPGLFNFGNVTSVPSIEEENTKKRTASVFAQVDLGYKDYLFLNMTGRNDWNSVLPEQNRSFFYPSVGMSFIPTKAFPNLKTKVLHKAKVSASYVKTGNASALDPHQLSRRTVNSGTFPSTGLISLVAEGTVVDANIKPEFINSYEANINLEFLNVRGPRITLDASASFSKNTDQILGITSSRTPGTTDAVINVGETSSKSFEIDLGFTPFKTENFELNGRVGYSTYRTVVDKVTDGSDRVEVGETTGTIGAYAIEGEEFPVLLGTGYSRDDQGRVIIDTNGNPINDSELKVLGNTTPDYILNFSLNARYKGFRFAAVGDYRTGHVFYNGIKAQLAGQGRTIETTHNDRLPFIFPNSTVEGSGVANTTVLTANSGGPFGPGADPFIHPYNFAYDYYTGNYTRFDENFVTDATAFKLREVSISYDLPAKFTEKLNLSRFNIGLSGRNLWTSLPEENLDYNDPEYGGRNGLAFYGITPPTRFYTLSVNLSF</sequence>
<dbReference type="Gene3D" id="2.40.170.20">
    <property type="entry name" value="TonB-dependent receptor, beta-barrel domain"/>
    <property type="match status" value="1"/>
</dbReference>
<evidence type="ECO:0000313" key="11">
    <source>
        <dbReference type="Proteomes" id="UP000563906"/>
    </source>
</evidence>
<evidence type="ECO:0000256" key="1">
    <source>
        <dbReference type="ARBA" id="ARBA00004571"/>
    </source>
</evidence>
<dbReference type="SUPFAM" id="SSF49464">
    <property type="entry name" value="Carboxypeptidase regulatory domain-like"/>
    <property type="match status" value="1"/>
</dbReference>
<dbReference type="InterPro" id="IPR008969">
    <property type="entry name" value="CarboxyPept-like_regulatory"/>
</dbReference>
<dbReference type="Proteomes" id="UP000563906">
    <property type="component" value="Unassembled WGS sequence"/>
</dbReference>
<evidence type="ECO:0000256" key="8">
    <source>
        <dbReference type="SAM" id="SignalP"/>
    </source>
</evidence>
<feature type="domain" description="TonB-dependent receptor plug" evidence="9">
    <location>
        <begin position="115"/>
        <end position="223"/>
    </location>
</feature>
<reference evidence="10 11" key="1">
    <citation type="submission" date="2020-07" db="EMBL/GenBank/DDBJ databases">
        <title>Bacterium isolated from marine sediment.</title>
        <authorList>
            <person name="Shang D."/>
            <person name="Du Z.-J."/>
        </authorList>
    </citation>
    <scope>NUCLEOTIDE SEQUENCE [LARGE SCALE GENOMIC DNA]</scope>
    <source>
        <strain evidence="10 11">S7007</strain>
    </source>
</reference>
<evidence type="ECO:0000256" key="2">
    <source>
        <dbReference type="ARBA" id="ARBA00022448"/>
    </source>
</evidence>
<dbReference type="InterPro" id="IPR012910">
    <property type="entry name" value="Plug_dom"/>
</dbReference>
<keyword evidence="5 7" id="KW-0472">Membrane</keyword>
<dbReference type="InterPro" id="IPR037066">
    <property type="entry name" value="Plug_dom_sf"/>
</dbReference>
<keyword evidence="4 7" id="KW-0812">Transmembrane</keyword>
<dbReference type="Gene3D" id="2.170.130.10">
    <property type="entry name" value="TonB-dependent receptor, plug domain"/>
    <property type="match status" value="1"/>
</dbReference>
<dbReference type="Gene3D" id="2.60.40.1120">
    <property type="entry name" value="Carboxypeptidase-like, regulatory domain"/>
    <property type="match status" value="1"/>
</dbReference>
<name>A0A839AU82_9FLAO</name>
<keyword evidence="11" id="KW-1185">Reference proteome</keyword>
<dbReference type="NCBIfam" id="TIGR04056">
    <property type="entry name" value="OMP_RagA_SusC"/>
    <property type="match status" value="1"/>
</dbReference>
<dbReference type="GO" id="GO:0009279">
    <property type="term" value="C:cell outer membrane"/>
    <property type="evidence" value="ECO:0007669"/>
    <property type="project" value="UniProtKB-SubCell"/>
</dbReference>
<keyword evidence="8" id="KW-0732">Signal</keyword>
<feature type="chain" id="PRO_5032421490" evidence="8">
    <location>
        <begin position="23"/>
        <end position="1031"/>
    </location>
</feature>
<dbReference type="InterPro" id="IPR039426">
    <property type="entry name" value="TonB-dep_rcpt-like"/>
</dbReference>
<evidence type="ECO:0000313" key="10">
    <source>
        <dbReference type="EMBL" id="MBA6157161.1"/>
    </source>
</evidence>
<keyword evidence="2 7" id="KW-0813">Transport</keyword>
<evidence type="ECO:0000256" key="4">
    <source>
        <dbReference type="ARBA" id="ARBA00022692"/>
    </source>
</evidence>
<dbReference type="InterPro" id="IPR023996">
    <property type="entry name" value="TonB-dep_OMP_SusC/RagA"/>
</dbReference>
<evidence type="ECO:0000256" key="6">
    <source>
        <dbReference type="ARBA" id="ARBA00023237"/>
    </source>
</evidence>
<accession>A0A839AU82</accession>
<dbReference type="EMBL" id="JACGLS010000006">
    <property type="protein sequence ID" value="MBA6157161.1"/>
    <property type="molecule type" value="Genomic_DNA"/>
</dbReference>
<comment type="similarity">
    <text evidence="7">Belongs to the TonB-dependent receptor family.</text>
</comment>
<evidence type="ECO:0000256" key="5">
    <source>
        <dbReference type="ARBA" id="ARBA00023136"/>
    </source>
</evidence>
<gene>
    <name evidence="10" type="ORF">H3Z83_11615</name>
</gene>
<dbReference type="Pfam" id="PF13715">
    <property type="entry name" value="CarbopepD_reg_2"/>
    <property type="match status" value="1"/>
</dbReference>
<evidence type="ECO:0000256" key="3">
    <source>
        <dbReference type="ARBA" id="ARBA00022452"/>
    </source>
</evidence>
<dbReference type="SUPFAM" id="SSF56935">
    <property type="entry name" value="Porins"/>
    <property type="match status" value="1"/>
</dbReference>
<evidence type="ECO:0000256" key="7">
    <source>
        <dbReference type="PROSITE-ProRule" id="PRU01360"/>
    </source>
</evidence>
<keyword evidence="6 7" id="KW-0998">Cell outer membrane</keyword>
<feature type="signal peptide" evidence="8">
    <location>
        <begin position="1"/>
        <end position="22"/>
    </location>
</feature>
<comment type="caution">
    <text evidence="10">The sequence shown here is derived from an EMBL/GenBank/DDBJ whole genome shotgun (WGS) entry which is preliminary data.</text>
</comment>